<keyword evidence="1" id="KW-0472">Membrane</keyword>
<dbReference type="Proteomes" id="UP001267878">
    <property type="component" value="Unassembled WGS sequence"/>
</dbReference>
<reference evidence="2 3" key="1">
    <citation type="submission" date="2023-07" db="EMBL/GenBank/DDBJ databases">
        <title>Sorghum-associated microbial communities from plants grown in Nebraska, USA.</title>
        <authorList>
            <person name="Schachtman D."/>
        </authorList>
    </citation>
    <scope>NUCLEOTIDE SEQUENCE [LARGE SCALE GENOMIC DNA]</scope>
    <source>
        <strain evidence="2 3">BE187</strain>
    </source>
</reference>
<protein>
    <submittedName>
        <fullName evidence="2">Uncharacterized membrane protein YcjF (UPF0283 family)</fullName>
    </submittedName>
</protein>
<proteinExistence type="predicted"/>
<organism evidence="2 3">
    <name type="scientific">Agrilutibacter niabensis</name>
    <dbReference type="NCBI Taxonomy" id="380628"/>
    <lineage>
        <taxon>Bacteria</taxon>
        <taxon>Pseudomonadati</taxon>
        <taxon>Pseudomonadota</taxon>
        <taxon>Gammaproteobacteria</taxon>
        <taxon>Lysobacterales</taxon>
        <taxon>Lysobacteraceae</taxon>
        <taxon>Agrilutibacter</taxon>
    </lineage>
</organism>
<feature type="transmembrane region" description="Helical" evidence="1">
    <location>
        <begin position="6"/>
        <end position="26"/>
    </location>
</feature>
<keyword evidence="3" id="KW-1185">Reference proteome</keyword>
<feature type="transmembrane region" description="Helical" evidence="1">
    <location>
        <begin position="70"/>
        <end position="94"/>
    </location>
</feature>
<keyword evidence="1" id="KW-0812">Transmembrane</keyword>
<name>A0ABU1VNG0_9GAMM</name>
<keyword evidence="1" id="KW-1133">Transmembrane helix</keyword>
<evidence type="ECO:0000313" key="2">
    <source>
        <dbReference type="EMBL" id="MDR7099004.1"/>
    </source>
</evidence>
<evidence type="ECO:0000313" key="3">
    <source>
        <dbReference type="Proteomes" id="UP001267878"/>
    </source>
</evidence>
<feature type="transmembrane region" description="Helical" evidence="1">
    <location>
        <begin position="38"/>
        <end position="58"/>
    </location>
</feature>
<dbReference type="RefSeq" id="WP_310053145.1">
    <property type="nucleotide sequence ID" value="NZ_JAVDVW010000001.1"/>
</dbReference>
<evidence type="ECO:0000256" key="1">
    <source>
        <dbReference type="SAM" id="Phobius"/>
    </source>
</evidence>
<accession>A0ABU1VNG0</accession>
<sequence length="124" mass="13754">MNPQVELNLALILFLPWFTILAVLFWKYPRAPRGWARTLFDATSLLLAVAAAAAGMYWSMANADRSFGHMWQQVLATSVSYGLFLGVITVALVVRWRWLRRLRVRPPSSTAADTAADTATGALS</sequence>
<gene>
    <name evidence="2" type="ORF">J2X04_001351</name>
</gene>
<dbReference type="EMBL" id="JAVDVW010000001">
    <property type="protein sequence ID" value="MDR7099004.1"/>
    <property type="molecule type" value="Genomic_DNA"/>
</dbReference>
<comment type="caution">
    <text evidence="2">The sequence shown here is derived from an EMBL/GenBank/DDBJ whole genome shotgun (WGS) entry which is preliminary data.</text>
</comment>